<keyword evidence="2" id="KW-1185">Reference proteome</keyword>
<protein>
    <recommendedName>
        <fullName evidence="3">DUF4426 domain-containing protein</fullName>
    </recommendedName>
</protein>
<proteinExistence type="predicted"/>
<evidence type="ECO:0000313" key="1">
    <source>
        <dbReference type="EMBL" id="MER2490537.1"/>
    </source>
</evidence>
<evidence type="ECO:0008006" key="3">
    <source>
        <dbReference type="Google" id="ProtNLM"/>
    </source>
</evidence>
<dbReference type="Proteomes" id="UP001467690">
    <property type="component" value="Unassembled WGS sequence"/>
</dbReference>
<reference evidence="1 2" key="1">
    <citation type="submission" date="2024-06" db="EMBL/GenBank/DDBJ databases">
        <authorList>
            <person name="Chen R.Y."/>
        </authorList>
    </citation>
    <scope>NUCLEOTIDE SEQUENCE [LARGE SCALE GENOMIC DNA]</scope>
    <source>
        <strain evidence="1 2">D2</strain>
    </source>
</reference>
<comment type="caution">
    <text evidence="1">The sequence shown here is derived from an EMBL/GenBank/DDBJ whole genome shotgun (WGS) entry which is preliminary data.</text>
</comment>
<organism evidence="1 2">
    <name type="scientific">Catenovulum sediminis</name>
    <dbReference type="NCBI Taxonomy" id="1740262"/>
    <lineage>
        <taxon>Bacteria</taxon>
        <taxon>Pseudomonadati</taxon>
        <taxon>Pseudomonadota</taxon>
        <taxon>Gammaproteobacteria</taxon>
        <taxon>Alteromonadales</taxon>
        <taxon>Alteromonadaceae</taxon>
        <taxon>Catenovulum</taxon>
    </lineage>
</organism>
<evidence type="ECO:0000313" key="2">
    <source>
        <dbReference type="Proteomes" id="UP001467690"/>
    </source>
</evidence>
<name>A0ABV1RCV8_9ALTE</name>
<dbReference type="EMBL" id="JBELOE010000059">
    <property type="protein sequence ID" value="MER2490537.1"/>
    <property type="molecule type" value="Genomic_DNA"/>
</dbReference>
<accession>A0ABV1RCV8</accession>
<dbReference type="RefSeq" id="WP_350400311.1">
    <property type="nucleotide sequence ID" value="NZ_JBELOE010000059.1"/>
</dbReference>
<sequence>MLVIRALTLVIFVIFSKVAISGASDFEPDKKYVYLLHVNEYKDGSEYYFRVSGQIDNYKFHDAYLFLLNSPQKEKVDLSVPVLTSVPNENGTIDFSVIVDNKILSLISISLRYYSASETVVEGQSLIGLRVTFSVDENSNSVEYYTQEIAR</sequence>
<gene>
    <name evidence="1" type="ORF">ABS311_01385</name>
</gene>